<evidence type="ECO:0000256" key="3">
    <source>
        <dbReference type="ARBA" id="ARBA00022475"/>
    </source>
</evidence>
<evidence type="ECO:0000256" key="6">
    <source>
        <dbReference type="ARBA" id="ARBA00023136"/>
    </source>
</evidence>
<feature type="transmembrane region" description="Helical" evidence="7">
    <location>
        <begin position="139"/>
        <end position="160"/>
    </location>
</feature>
<feature type="transmembrane region" description="Helical" evidence="7">
    <location>
        <begin position="166"/>
        <end position="186"/>
    </location>
</feature>
<comment type="similarity">
    <text evidence="2">Belongs to the polysaccharide synthase family.</text>
</comment>
<evidence type="ECO:0000256" key="1">
    <source>
        <dbReference type="ARBA" id="ARBA00004651"/>
    </source>
</evidence>
<feature type="transmembrane region" description="Helical" evidence="7">
    <location>
        <begin position="77"/>
        <end position="98"/>
    </location>
</feature>
<comment type="subcellular location">
    <subcellularLocation>
        <location evidence="1">Cell membrane</location>
        <topology evidence="1">Multi-pass membrane protein</topology>
    </subcellularLocation>
</comment>
<evidence type="ECO:0000313" key="8">
    <source>
        <dbReference type="EMBL" id="PRY21197.1"/>
    </source>
</evidence>
<evidence type="ECO:0000313" key="9">
    <source>
        <dbReference type="Proteomes" id="UP000239480"/>
    </source>
</evidence>
<name>A0A2T0RJA2_9RHOB</name>
<feature type="transmembrane region" description="Helical" evidence="7">
    <location>
        <begin position="438"/>
        <end position="460"/>
    </location>
</feature>
<keyword evidence="5 7" id="KW-1133">Transmembrane helix</keyword>
<keyword evidence="6 7" id="KW-0472">Membrane</keyword>
<organism evidence="8 9">
    <name type="scientific">Aliiruegeria haliotis</name>
    <dbReference type="NCBI Taxonomy" id="1280846"/>
    <lineage>
        <taxon>Bacteria</taxon>
        <taxon>Pseudomonadati</taxon>
        <taxon>Pseudomonadota</taxon>
        <taxon>Alphaproteobacteria</taxon>
        <taxon>Rhodobacterales</taxon>
        <taxon>Roseobacteraceae</taxon>
        <taxon>Aliiruegeria</taxon>
    </lineage>
</organism>
<dbReference type="EMBL" id="PVTD01000010">
    <property type="protein sequence ID" value="PRY21197.1"/>
    <property type="molecule type" value="Genomic_DNA"/>
</dbReference>
<feature type="transmembrane region" description="Helical" evidence="7">
    <location>
        <begin position="405"/>
        <end position="432"/>
    </location>
</feature>
<feature type="transmembrane region" description="Helical" evidence="7">
    <location>
        <begin position="226"/>
        <end position="253"/>
    </location>
</feature>
<evidence type="ECO:0000256" key="5">
    <source>
        <dbReference type="ARBA" id="ARBA00022989"/>
    </source>
</evidence>
<protein>
    <submittedName>
        <fullName evidence="8">O-antigen/teichoic acid export membrane protein</fullName>
    </submittedName>
</protein>
<gene>
    <name evidence="8" type="ORF">CLV78_11070</name>
</gene>
<sequence>MLRSALLIFSGNGVNAAMVLVRTILIARLVSVEDFGIAATLVMGMALVEMLTTVGVHQLLIQNKDGEDPELQAGLQAFHVIRSFVAALLLLLIAAPFARFMGIPEATGSFRLLALCQVILAFVHFDYQRMSRSMRYGPMAIIFALPNILSVVSILPFYWLFGDYRVMVFCMMTGFTVTAVASHILADRPYRLRFDPGIFRRCIDFGLPIMATGVLTYAVFYGERMIVGRALGMETLAVFSLAFSLTQAPALLVERSMLPLFLPQLGAVQSEKDRFQSVADAVLKVHLLGAGVLVAVFVVFAPLVTLFFGEKYGEITPLLLGLSVVQGLRLVRYGISVVCLGKADSVNGMLSSLARISVLPLTWLVAVTSGDLRAIIWLAVFAEGFGIAVGAVAMWRRSGVAASGLLRPAISALPLIALALVGAVAGIALPGVPDGLDAALLAVPALLLVVAATGSSLAVVRSLRGHNTG</sequence>
<dbReference type="PANTHER" id="PTHR30250:SF10">
    <property type="entry name" value="LIPOPOLYSACCHARIDE BIOSYNTHESIS PROTEIN WZXC"/>
    <property type="match status" value="1"/>
</dbReference>
<feature type="transmembrane region" description="Helical" evidence="7">
    <location>
        <begin position="198"/>
        <end position="220"/>
    </location>
</feature>
<dbReference type="PANTHER" id="PTHR30250">
    <property type="entry name" value="PST FAMILY PREDICTED COLANIC ACID TRANSPORTER"/>
    <property type="match status" value="1"/>
</dbReference>
<reference evidence="8 9" key="1">
    <citation type="submission" date="2018-03" db="EMBL/GenBank/DDBJ databases">
        <title>Genomic Encyclopedia of Archaeal and Bacterial Type Strains, Phase II (KMG-II): from individual species to whole genera.</title>
        <authorList>
            <person name="Goeker M."/>
        </authorList>
    </citation>
    <scope>NUCLEOTIDE SEQUENCE [LARGE SCALE GENOMIC DNA]</scope>
    <source>
        <strain evidence="8 9">DSM 29328</strain>
    </source>
</reference>
<keyword evidence="9" id="KW-1185">Reference proteome</keyword>
<dbReference type="Pfam" id="PF13440">
    <property type="entry name" value="Polysacc_synt_3"/>
    <property type="match status" value="1"/>
</dbReference>
<keyword evidence="3" id="KW-1003">Cell membrane</keyword>
<comment type="caution">
    <text evidence="8">The sequence shown here is derived from an EMBL/GenBank/DDBJ whole genome shotgun (WGS) entry which is preliminary data.</text>
</comment>
<dbReference type="InterPro" id="IPR050833">
    <property type="entry name" value="Poly_Biosynth_Transport"/>
</dbReference>
<feature type="transmembrane region" description="Helical" evidence="7">
    <location>
        <begin position="110"/>
        <end position="127"/>
    </location>
</feature>
<dbReference type="AlphaFoldDB" id="A0A2T0RJA2"/>
<proteinExistence type="inferred from homology"/>
<evidence type="ECO:0000256" key="4">
    <source>
        <dbReference type="ARBA" id="ARBA00022692"/>
    </source>
</evidence>
<evidence type="ECO:0000256" key="7">
    <source>
        <dbReference type="SAM" id="Phobius"/>
    </source>
</evidence>
<evidence type="ECO:0000256" key="2">
    <source>
        <dbReference type="ARBA" id="ARBA00007430"/>
    </source>
</evidence>
<feature type="transmembrane region" description="Helical" evidence="7">
    <location>
        <begin position="287"/>
        <end position="309"/>
    </location>
</feature>
<keyword evidence="4 7" id="KW-0812">Transmembrane</keyword>
<feature type="transmembrane region" description="Helical" evidence="7">
    <location>
        <begin position="35"/>
        <end position="56"/>
    </location>
</feature>
<dbReference type="GO" id="GO:0005886">
    <property type="term" value="C:plasma membrane"/>
    <property type="evidence" value="ECO:0007669"/>
    <property type="project" value="UniProtKB-SubCell"/>
</dbReference>
<feature type="transmembrane region" description="Helical" evidence="7">
    <location>
        <begin position="374"/>
        <end position="393"/>
    </location>
</feature>
<dbReference type="Proteomes" id="UP000239480">
    <property type="component" value="Unassembled WGS sequence"/>
</dbReference>
<dbReference type="RefSeq" id="WP_158263606.1">
    <property type="nucleotide sequence ID" value="NZ_PVTD01000010.1"/>
</dbReference>
<dbReference type="OrthoDB" id="7605542at2"/>
<accession>A0A2T0RJA2</accession>